<evidence type="ECO:0000313" key="11">
    <source>
        <dbReference type="EMBL" id="PHU37043.1"/>
    </source>
</evidence>
<evidence type="ECO:0000256" key="7">
    <source>
        <dbReference type="ARBA" id="ARBA00023136"/>
    </source>
</evidence>
<dbReference type="NCBIfam" id="TIGR00023">
    <property type="entry name" value="glycerol-3-phosphate 1-O-acyltransferase PlsY"/>
    <property type="match status" value="1"/>
</dbReference>
<comment type="caution">
    <text evidence="11">The sequence shown here is derived from an EMBL/GenBank/DDBJ whole genome shotgun (WGS) entry which is preliminary data.</text>
</comment>
<comment type="similarity">
    <text evidence="10">Belongs to the PlsY family.</text>
</comment>
<dbReference type="EC" id="2.3.1.275" evidence="10"/>
<accession>A0A2G3E1R0</accession>
<feature type="transmembrane region" description="Helical" evidence="10">
    <location>
        <begin position="145"/>
        <end position="164"/>
    </location>
</feature>
<evidence type="ECO:0000256" key="8">
    <source>
        <dbReference type="ARBA" id="ARBA00023209"/>
    </source>
</evidence>
<evidence type="ECO:0000313" key="12">
    <source>
        <dbReference type="Proteomes" id="UP000224563"/>
    </source>
</evidence>
<evidence type="ECO:0000256" key="4">
    <source>
        <dbReference type="ARBA" id="ARBA00022692"/>
    </source>
</evidence>
<comment type="pathway">
    <text evidence="10">Lipid metabolism; phospholipid metabolism.</text>
</comment>
<keyword evidence="11" id="KW-0012">Acyltransferase</keyword>
<evidence type="ECO:0000256" key="5">
    <source>
        <dbReference type="ARBA" id="ARBA00022989"/>
    </source>
</evidence>
<feature type="transmembrane region" description="Helical" evidence="10">
    <location>
        <begin position="6"/>
        <end position="26"/>
    </location>
</feature>
<evidence type="ECO:0000256" key="6">
    <source>
        <dbReference type="ARBA" id="ARBA00023098"/>
    </source>
</evidence>
<name>A0A2G3E1R0_9FIRM</name>
<feature type="transmembrane region" description="Helical" evidence="10">
    <location>
        <begin position="56"/>
        <end position="77"/>
    </location>
</feature>
<keyword evidence="8 10" id="KW-0594">Phospholipid biosynthesis</keyword>
<sequence length="218" mass="23713">MVVLYRVIAVVIGYIFGLFQTGYIYGKRKGIDIREHGSGNSGTTNTLRTLGIKAGLITFAGDCLKAIVAMAVVWAIFHGIAEDWIKVLCLYAGFGAVLGHNFPVYLKFKGGKGIACTAGVVIGICPLAVPVCFLAFILIVLITRYVSLGSIVGVLLFLLQIFVFYRNGILGVSGNYANEFVIITICFTLMAIIRHRTNIVRLLNGTENKIHFSKSDQS</sequence>
<dbReference type="RefSeq" id="WP_099386599.1">
    <property type="nucleotide sequence ID" value="NZ_JANSWH010000099.1"/>
</dbReference>
<dbReference type="Proteomes" id="UP000224563">
    <property type="component" value="Unassembled WGS sequence"/>
</dbReference>
<feature type="transmembrane region" description="Helical" evidence="10">
    <location>
        <begin position="83"/>
        <end position="102"/>
    </location>
</feature>
<keyword evidence="2 10" id="KW-0444">Lipid biosynthesis</keyword>
<keyword evidence="7 10" id="KW-0472">Membrane</keyword>
<dbReference type="UniPathway" id="UPA00085"/>
<proteinExistence type="inferred from homology"/>
<evidence type="ECO:0000256" key="3">
    <source>
        <dbReference type="ARBA" id="ARBA00022679"/>
    </source>
</evidence>
<protein>
    <recommendedName>
        <fullName evidence="10">Glycerol-3-phosphate acyltransferase</fullName>
    </recommendedName>
    <alternativeName>
        <fullName evidence="10">Acyl-PO4 G3P acyltransferase</fullName>
    </alternativeName>
    <alternativeName>
        <fullName evidence="10">Acyl-phosphate--glycerol-3-phosphate acyltransferase</fullName>
    </alternativeName>
    <alternativeName>
        <fullName evidence="10">G3P acyltransferase</fullName>
        <shortName evidence="10">GPAT</shortName>
        <ecNumber evidence="10">2.3.1.275</ecNumber>
    </alternativeName>
    <alternativeName>
        <fullName evidence="10">Lysophosphatidic acid synthase</fullName>
        <shortName evidence="10">LPA synthase</shortName>
    </alternativeName>
</protein>
<dbReference type="GO" id="GO:0008654">
    <property type="term" value="P:phospholipid biosynthetic process"/>
    <property type="evidence" value="ECO:0007669"/>
    <property type="project" value="UniProtKB-UniRule"/>
</dbReference>
<keyword evidence="1 10" id="KW-1003">Cell membrane</keyword>
<dbReference type="EMBL" id="PDYG01000087">
    <property type="protein sequence ID" value="PHU37043.1"/>
    <property type="molecule type" value="Genomic_DNA"/>
</dbReference>
<dbReference type="PANTHER" id="PTHR30309:SF0">
    <property type="entry name" value="GLYCEROL-3-PHOSPHATE ACYLTRANSFERASE-RELATED"/>
    <property type="match status" value="1"/>
</dbReference>
<dbReference type="SMART" id="SM01207">
    <property type="entry name" value="G3P_acyltransf"/>
    <property type="match status" value="1"/>
</dbReference>
<comment type="subcellular location">
    <subcellularLocation>
        <location evidence="10">Cell membrane</location>
        <topology evidence="10">Multi-pass membrane protein</topology>
    </subcellularLocation>
</comment>
<organism evidence="11 12">
    <name type="scientific">Agathobacter ruminis</name>
    <dbReference type="NCBI Taxonomy" id="1712665"/>
    <lineage>
        <taxon>Bacteria</taxon>
        <taxon>Bacillati</taxon>
        <taxon>Bacillota</taxon>
        <taxon>Clostridia</taxon>
        <taxon>Lachnospirales</taxon>
        <taxon>Lachnospiraceae</taxon>
        <taxon>Agathobacter</taxon>
    </lineage>
</organism>
<dbReference type="GO" id="GO:0043772">
    <property type="term" value="F:acyl-phosphate glycerol-3-phosphate acyltransferase activity"/>
    <property type="evidence" value="ECO:0007669"/>
    <property type="project" value="UniProtKB-UniRule"/>
</dbReference>
<keyword evidence="3 10" id="KW-0808">Transferase</keyword>
<keyword evidence="12" id="KW-1185">Reference proteome</keyword>
<dbReference type="PANTHER" id="PTHR30309">
    <property type="entry name" value="INNER MEMBRANE PROTEIN YGIH"/>
    <property type="match status" value="1"/>
</dbReference>
<reference evidence="11 12" key="2">
    <citation type="submission" date="2017-10" db="EMBL/GenBank/DDBJ databases">
        <authorList>
            <person name="Banno H."/>
            <person name="Chua N.-H."/>
        </authorList>
    </citation>
    <scope>NUCLEOTIDE SEQUENCE [LARGE SCALE GENOMIC DNA]</scope>
    <source>
        <strain evidence="11 12">JK623</strain>
    </source>
</reference>
<comment type="catalytic activity">
    <reaction evidence="10">
        <text>an acyl phosphate + sn-glycerol 3-phosphate = a 1-acyl-sn-glycero-3-phosphate + phosphate</text>
        <dbReference type="Rhea" id="RHEA:34075"/>
        <dbReference type="ChEBI" id="CHEBI:43474"/>
        <dbReference type="ChEBI" id="CHEBI:57597"/>
        <dbReference type="ChEBI" id="CHEBI:57970"/>
        <dbReference type="ChEBI" id="CHEBI:59918"/>
        <dbReference type="EC" id="2.3.1.275"/>
    </reaction>
</comment>
<reference evidence="11 12" key="1">
    <citation type="submission" date="2017-10" db="EMBL/GenBank/DDBJ databases">
        <title>Resolving the taxonomy of Roseburia spp., Eubacterium rectale and Agathobacter spp. through phylogenomic analysis.</title>
        <authorList>
            <person name="Sheridan P.O."/>
            <person name="Walker A.W."/>
            <person name="Duncan S.H."/>
            <person name="Scott K.P."/>
            <person name="Toole P.W.O."/>
            <person name="Luis P."/>
            <person name="Flint H.J."/>
        </authorList>
    </citation>
    <scope>NUCLEOTIDE SEQUENCE [LARGE SCALE GENOMIC DNA]</scope>
    <source>
        <strain evidence="11 12">JK623</strain>
    </source>
</reference>
<dbReference type="Pfam" id="PF02660">
    <property type="entry name" value="G3P_acyltransf"/>
    <property type="match status" value="1"/>
</dbReference>
<dbReference type="HAMAP" id="MF_01043">
    <property type="entry name" value="PlsY"/>
    <property type="match status" value="1"/>
</dbReference>
<keyword evidence="9 10" id="KW-1208">Phospholipid metabolism</keyword>
<comment type="function">
    <text evidence="10">Catalyzes the transfer of an acyl group from acyl-phosphate (acyl-PO(4)) to glycerol-3-phosphate (G3P) to form lysophosphatidic acid (LPA). This enzyme utilizes acyl-phosphate as fatty acyl donor, but not acyl-CoA or acyl-ACP.</text>
</comment>
<keyword evidence="4 10" id="KW-0812">Transmembrane</keyword>
<feature type="transmembrane region" description="Helical" evidence="10">
    <location>
        <begin position="176"/>
        <end position="193"/>
    </location>
</feature>
<evidence type="ECO:0000256" key="1">
    <source>
        <dbReference type="ARBA" id="ARBA00022475"/>
    </source>
</evidence>
<dbReference type="InterPro" id="IPR003811">
    <property type="entry name" value="G3P_acylTferase_PlsY"/>
</dbReference>
<feature type="transmembrane region" description="Helical" evidence="10">
    <location>
        <begin position="114"/>
        <end position="139"/>
    </location>
</feature>
<evidence type="ECO:0000256" key="2">
    <source>
        <dbReference type="ARBA" id="ARBA00022516"/>
    </source>
</evidence>
<dbReference type="AlphaFoldDB" id="A0A2G3E1R0"/>
<comment type="subunit">
    <text evidence="10">Probably interacts with PlsX.</text>
</comment>
<dbReference type="GO" id="GO:0005886">
    <property type="term" value="C:plasma membrane"/>
    <property type="evidence" value="ECO:0007669"/>
    <property type="project" value="UniProtKB-SubCell"/>
</dbReference>
<evidence type="ECO:0000256" key="10">
    <source>
        <dbReference type="HAMAP-Rule" id="MF_01043"/>
    </source>
</evidence>
<keyword evidence="5 10" id="KW-1133">Transmembrane helix</keyword>
<evidence type="ECO:0000256" key="9">
    <source>
        <dbReference type="ARBA" id="ARBA00023264"/>
    </source>
</evidence>
<gene>
    <name evidence="10 11" type="primary">plsY</name>
    <name evidence="11" type="ORF">CSX02_10135</name>
</gene>
<keyword evidence="6 10" id="KW-0443">Lipid metabolism</keyword>